<feature type="transmembrane region" description="Helical" evidence="1">
    <location>
        <begin position="270"/>
        <end position="290"/>
    </location>
</feature>
<dbReference type="RefSeq" id="WP_126548570.1">
    <property type="nucleotide sequence ID" value="NZ_BIFS01000001.1"/>
</dbReference>
<accession>A0A402ACB9</accession>
<keyword evidence="1" id="KW-0812">Transmembrane</keyword>
<feature type="domain" description="Glycosyltransferase 2-like" evidence="2">
    <location>
        <begin position="5"/>
        <end position="143"/>
    </location>
</feature>
<evidence type="ECO:0000259" key="2">
    <source>
        <dbReference type="Pfam" id="PF00535"/>
    </source>
</evidence>
<dbReference type="Pfam" id="PF00535">
    <property type="entry name" value="Glycos_transf_2"/>
    <property type="match status" value="1"/>
</dbReference>
<dbReference type="AlphaFoldDB" id="A0A402ACB9"/>
<keyword evidence="4" id="KW-1185">Reference proteome</keyword>
<dbReference type="SUPFAM" id="SSF53448">
    <property type="entry name" value="Nucleotide-diphospho-sugar transferases"/>
    <property type="match status" value="1"/>
</dbReference>
<gene>
    <name evidence="3" type="ORF">KDK_05280</name>
</gene>
<dbReference type="Proteomes" id="UP000287188">
    <property type="component" value="Unassembled WGS sequence"/>
</dbReference>
<evidence type="ECO:0000256" key="1">
    <source>
        <dbReference type="SAM" id="Phobius"/>
    </source>
</evidence>
<dbReference type="EMBL" id="BIFS01000001">
    <property type="protein sequence ID" value="GCE16728.1"/>
    <property type="molecule type" value="Genomic_DNA"/>
</dbReference>
<dbReference type="PANTHER" id="PTHR43179">
    <property type="entry name" value="RHAMNOSYLTRANSFERASE WBBL"/>
    <property type="match status" value="1"/>
</dbReference>
<dbReference type="PANTHER" id="PTHR43179:SF7">
    <property type="entry name" value="RHAMNOSYLTRANSFERASE WBBL"/>
    <property type="match status" value="1"/>
</dbReference>
<reference evidence="4" key="1">
    <citation type="submission" date="2018-12" db="EMBL/GenBank/DDBJ databases">
        <title>Tengunoibacter tsumagoiensis gen. nov., sp. nov., Dictyobacter kobayashii sp. nov., D. alpinus sp. nov., and D. joshuensis sp. nov. and description of Dictyobacteraceae fam. nov. within the order Ktedonobacterales isolated from Tengu-no-mugimeshi.</title>
        <authorList>
            <person name="Wang C.M."/>
            <person name="Zheng Y."/>
            <person name="Sakai Y."/>
            <person name="Toyoda A."/>
            <person name="Minakuchi Y."/>
            <person name="Abe K."/>
            <person name="Yokota A."/>
            <person name="Yabe S."/>
        </authorList>
    </citation>
    <scope>NUCLEOTIDE SEQUENCE [LARGE SCALE GENOMIC DNA]</scope>
    <source>
        <strain evidence="4">Uno11</strain>
    </source>
</reference>
<dbReference type="InterPro" id="IPR029044">
    <property type="entry name" value="Nucleotide-diphossugar_trans"/>
</dbReference>
<name>A0A402ACB9_9CHLR</name>
<protein>
    <submittedName>
        <fullName evidence="3">Glycosyl transferase</fullName>
    </submittedName>
</protein>
<dbReference type="CDD" id="cd04186">
    <property type="entry name" value="GT_2_like_c"/>
    <property type="match status" value="1"/>
</dbReference>
<dbReference type="GO" id="GO:0016740">
    <property type="term" value="F:transferase activity"/>
    <property type="evidence" value="ECO:0007669"/>
    <property type="project" value="UniProtKB-KW"/>
</dbReference>
<dbReference type="Gene3D" id="3.90.550.10">
    <property type="entry name" value="Spore Coat Polysaccharide Biosynthesis Protein SpsA, Chain A"/>
    <property type="match status" value="1"/>
</dbReference>
<organism evidence="3 4">
    <name type="scientific">Dictyobacter kobayashii</name>
    <dbReference type="NCBI Taxonomy" id="2014872"/>
    <lineage>
        <taxon>Bacteria</taxon>
        <taxon>Bacillati</taxon>
        <taxon>Chloroflexota</taxon>
        <taxon>Ktedonobacteria</taxon>
        <taxon>Ktedonobacterales</taxon>
        <taxon>Dictyobacteraceae</taxon>
        <taxon>Dictyobacter</taxon>
    </lineage>
</organism>
<keyword evidence="1" id="KW-0472">Membrane</keyword>
<dbReference type="OrthoDB" id="9813495at2"/>
<evidence type="ECO:0000313" key="4">
    <source>
        <dbReference type="Proteomes" id="UP000287188"/>
    </source>
</evidence>
<evidence type="ECO:0000313" key="3">
    <source>
        <dbReference type="EMBL" id="GCE16728.1"/>
    </source>
</evidence>
<keyword evidence="1" id="KW-1133">Transmembrane helix</keyword>
<sequence length="328" mass="37584">MIDISIIIVSWNVAELLRSCLLSIHRSPVYIVQPDKDVPTEINQLSVEIIVVDSHSNDNTLEMLHEFSNVLVIAQKENLGFAKCNNIGLQIARGRYLFLLNPDTELVGNVLNTLIAYLDQHSNVGIAGPHLTDAAGKLQKVPRRFPKFIITLFDTPSLQAHLPRWLLSRYAIINPIKDACTPVEWVLGAALIIRQETFQDIGPLDEKYPMYSEEIDWCMRATQHGWSIECVGIGQVVHHGGKSSEQIPLVRHTYYWQSTLRFFQKYYKQYAILLRFCVILSYLHVLCFEFGHVLMSKNSKKKNDARMKIKIYRKALVALITHPYKLVV</sequence>
<keyword evidence="3" id="KW-0808">Transferase</keyword>
<proteinExistence type="predicted"/>
<dbReference type="InterPro" id="IPR001173">
    <property type="entry name" value="Glyco_trans_2-like"/>
</dbReference>
<comment type="caution">
    <text evidence="3">The sequence shown here is derived from an EMBL/GenBank/DDBJ whole genome shotgun (WGS) entry which is preliminary data.</text>
</comment>